<dbReference type="Gene3D" id="3.40.640.10">
    <property type="entry name" value="Type I PLP-dependent aspartate aminotransferase-like (Major domain)"/>
    <property type="match status" value="1"/>
</dbReference>
<protein>
    <recommendedName>
        <fullName evidence="5">Aminotransferase class I/classII large domain-containing protein</fullName>
    </recommendedName>
</protein>
<evidence type="ECO:0000259" key="5">
    <source>
        <dbReference type="Pfam" id="PF00155"/>
    </source>
</evidence>
<comment type="similarity">
    <text evidence="2">Belongs to the class-II pyridoxal-phosphate-dependent aminotransferase family. BioF subfamily.</text>
</comment>
<comment type="caution">
    <text evidence="6">The sequence shown here is derived from an EMBL/GenBank/DDBJ whole genome shotgun (WGS) entry which is preliminary data.</text>
</comment>
<dbReference type="OrthoDB" id="2382073at2759"/>
<dbReference type="InterPro" id="IPR015424">
    <property type="entry name" value="PyrdxlP-dep_Trfase"/>
</dbReference>
<evidence type="ECO:0000256" key="1">
    <source>
        <dbReference type="ARBA" id="ARBA00001933"/>
    </source>
</evidence>
<evidence type="ECO:0000313" key="6">
    <source>
        <dbReference type="EMBL" id="PGH16702.1"/>
    </source>
</evidence>
<name>A0A2B7Y737_9EURO</name>
<dbReference type="InterPro" id="IPR015421">
    <property type="entry name" value="PyrdxlP-dep_Trfase_major"/>
</dbReference>
<dbReference type="PANTHER" id="PTHR13693:SF77">
    <property type="entry name" value="8-AMINO-7-OXONONANOATE SYNTHASE"/>
    <property type="match status" value="1"/>
</dbReference>
<evidence type="ECO:0000256" key="4">
    <source>
        <dbReference type="ARBA" id="ARBA00022898"/>
    </source>
</evidence>
<dbReference type="GO" id="GO:0016740">
    <property type="term" value="F:transferase activity"/>
    <property type="evidence" value="ECO:0007669"/>
    <property type="project" value="UniProtKB-KW"/>
</dbReference>
<sequence length="493" mass="54217">MASAAEMFIQWFMGQQPRGHKVVNEPHFYQVLEATLDARRRKNNFVTLRERSPDAHDFASNDFLGLSKSGALRERFLQELENNKGFSLGSGGSRLLDGSNPYICELENSIARFHNAETAFLLTSGYEANVAIFGTLPGPTDVIVYDEAIHASVRVGTQHMRAATKKAFRHNDVSDFRKVLVGLKESDPAFALGYRSVMVAIETVYSMDGDIAPVQELVDVAKELFPKRNVIFAVDEAQATGVLGPRGAGLIQALGLEKEMAIRVHTHGKGLGSNGAVILASRTIRDYLINFAPGIIYTTSPSFVFLASIKAGYDMLKDGSTKHGQEKVHSLVRRFYSKLHALPSWEAAKASGIISAPTGEGYEQQKYLSQIVPLIATNNFLLCVYLQLQDYVVWPHEYPVVPKGQQRVRLQFHAYNTEEEVDEIAGILERFMRDELDALARGERIDAELYTMRALGYIDGGAGVASGAAVERANGEKGGHVTATEVEEGFVVG</sequence>
<proteinExistence type="inferred from homology"/>
<evidence type="ECO:0000256" key="2">
    <source>
        <dbReference type="ARBA" id="ARBA00010008"/>
    </source>
</evidence>
<gene>
    <name evidence="6" type="ORF">AJ79_01575</name>
</gene>
<evidence type="ECO:0000256" key="3">
    <source>
        <dbReference type="ARBA" id="ARBA00022679"/>
    </source>
</evidence>
<accession>A0A2B7Y737</accession>
<dbReference type="Proteomes" id="UP000223968">
    <property type="component" value="Unassembled WGS sequence"/>
</dbReference>
<dbReference type="InterPro" id="IPR015422">
    <property type="entry name" value="PyrdxlP-dep_Trfase_small"/>
</dbReference>
<dbReference type="STRING" id="1447875.A0A2B7Y737"/>
<keyword evidence="3" id="KW-0808">Transferase</keyword>
<dbReference type="Pfam" id="PF00155">
    <property type="entry name" value="Aminotran_1_2"/>
    <property type="match status" value="1"/>
</dbReference>
<reference evidence="6 7" key="1">
    <citation type="submission" date="2017-10" db="EMBL/GenBank/DDBJ databases">
        <title>Comparative genomics in systemic dimorphic fungi from Ajellomycetaceae.</title>
        <authorList>
            <person name="Munoz J.F."/>
            <person name="Mcewen J.G."/>
            <person name="Clay O.K."/>
            <person name="Cuomo C.A."/>
        </authorList>
    </citation>
    <scope>NUCLEOTIDE SEQUENCE [LARGE SCALE GENOMIC DNA]</scope>
    <source>
        <strain evidence="6 7">UAMH5409</strain>
    </source>
</reference>
<keyword evidence="7" id="KW-1185">Reference proteome</keyword>
<dbReference type="SUPFAM" id="SSF53383">
    <property type="entry name" value="PLP-dependent transferases"/>
    <property type="match status" value="1"/>
</dbReference>
<organism evidence="6 7">
    <name type="scientific">Helicocarpus griseus UAMH5409</name>
    <dbReference type="NCBI Taxonomy" id="1447875"/>
    <lineage>
        <taxon>Eukaryota</taxon>
        <taxon>Fungi</taxon>
        <taxon>Dikarya</taxon>
        <taxon>Ascomycota</taxon>
        <taxon>Pezizomycotina</taxon>
        <taxon>Eurotiomycetes</taxon>
        <taxon>Eurotiomycetidae</taxon>
        <taxon>Onygenales</taxon>
        <taxon>Ajellomycetaceae</taxon>
        <taxon>Helicocarpus</taxon>
    </lineage>
</organism>
<dbReference type="GO" id="GO:0030170">
    <property type="term" value="F:pyridoxal phosphate binding"/>
    <property type="evidence" value="ECO:0007669"/>
    <property type="project" value="InterPro"/>
</dbReference>
<dbReference type="InterPro" id="IPR004839">
    <property type="entry name" value="Aminotransferase_I/II_large"/>
</dbReference>
<comment type="cofactor">
    <cofactor evidence="1">
        <name>pyridoxal 5'-phosphate</name>
        <dbReference type="ChEBI" id="CHEBI:597326"/>
    </cofactor>
</comment>
<dbReference type="Gene3D" id="3.90.1150.10">
    <property type="entry name" value="Aspartate Aminotransferase, domain 1"/>
    <property type="match status" value="1"/>
</dbReference>
<dbReference type="EMBL" id="PDNB01000015">
    <property type="protein sequence ID" value="PGH16702.1"/>
    <property type="molecule type" value="Genomic_DNA"/>
</dbReference>
<dbReference type="InterPro" id="IPR050087">
    <property type="entry name" value="AON_synthase_class-II"/>
</dbReference>
<dbReference type="AlphaFoldDB" id="A0A2B7Y737"/>
<evidence type="ECO:0000313" key="7">
    <source>
        <dbReference type="Proteomes" id="UP000223968"/>
    </source>
</evidence>
<keyword evidence="4" id="KW-0663">Pyridoxal phosphate</keyword>
<feature type="domain" description="Aminotransferase class I/classII large" evidence="5">
    <location>
        <begin position="57"/>
        <end position="426"/>
    </location>
</feature>
<dbReference type="GO" id="GO:0009102">
    <property type="term" value="P:biotin biosynthetic process"/>
    <property type="evidence" value="ECO:0007669"/>
    <property type="project" value="TreeGrafter"/>
</dbReference>
<dbReference type="PANTHER" id="PTHR13693">
    <property type="entry name" value="CLASS II AMINOTRANSFERASE/8-AMINO-7-OXONONANOATE SYNTHASE"/>
    <property type="match status" value="1"/>
</dbReference>